<comment type="subcellular location">
    <subcellularLocation>
        <location evidence="1">Membrane</location>
    </subcellularLocation>
</comment>
<evidence type="ECO:0000256" key="3">
    <source>
        <dbReference type="ARBA" id="ARBA00022679"/>
    </source>
</evidence>
<reference evidence="10" key="1">
    <citation type="journal article" date="2021" name="Nat. Commun.">
        <title>Genetic determinants of endophytism in the Arabidopsis root mycobiome.</title>
        <authorList>
            <person name="Mesny F."/>
            <person name="Miyauchi S."/>
            <person name="Thiergart T."/>
            <person name="Pickel B."/>
            <person name="Atanasova L."/>
            <person name="Karlsson M."/>
            <person name="Huettel B."/>
            <person name="Barry K.W."/>
            <person name="Haridas S."/>
            <person name="Chen C."/>
            <person name="Bauer D."/>
            <person name="Andreopoulos W."/>
            <person name="Pangilinan J."/>
            <person name="LaButti K."/>
            <person name="Riley R."/>
            <person name="Lipzen A."/>
            <person name="Clum A."/>
            <person name="Drula E."/>
            <person name="Henrissat B."/>
            <person name="Kohler A."/>
            <person name="Grigoriev I.V."/>
            <person name="Martin F.M."/>
            <person name="Hacquard S."/>
        </authorList>
    </citation>
    <scope>NUCLEOTIDE SEQUENCE</scope>
    <source>
        <strain evidence="10">FSSC 5 MPI-SDFR-AT-0091</strain>
    </source>
</reference>
<keyword evidence="2" id="KW-0328">Glycosyltransferase</keyword>
<keyword evidence="6 9" id="KW-0472">Membrane</keyword>
<keyword evidence="3" id="KW-0808">Transferase</keyword>
<dbReference type="EMBL" id="JAGTJS010000002">
    <property type="protein sequence ID" value="KAH7273385.1"/>
    <property type="molecule type" value="Genomic_DNA"/>
</dbReference>
<evidence type="ECO:0008006" key="12">
    <source>
        <dbReference type="Google" id="ProtNLM"/>
    </source>
</evidence>
<evidence type="ECO:0000256" key="4">
    <source>
        <dbReference type="ARBA" id="ARBA00022692"/>
    </source>
</evidence>
<feature type="transmembrane region" description="Helical" evidence="9">
    <location>
        <begin position="415"/>
        <end position="432"/>
    </location>
</feature>
<keyword evidence="11" id="KW-1185">Reference proteome</keyword>
<evidence type="ECO:0000313" key="11">
    <source>
        <dbReference type="Proteomes" id="UP000736672"/>
    </source>
</evidence>
<dbReference type="OrthoDB" id="5096213at2759"/>
<name>A0A9P9RCU5_FUSSL</name>
<evidence type="ECO:0000256" key="9">
    <source>
        <dbReference type="SAM" id="Phobius"/>
    </source>
</evidence>
<feature type="region of interest" description="Disordered" evidence="8">
    <location>
        <begin position="1"/>
        <end position="32"/>
    </location>
</feature>
<dbReference type="SUPFAM" id="SSF53448">
    <property type="entry name" value="Nucleotide-diphospho-sugar transferases"/>
    <property type="match status" value="1"/>
</dbReference>
<keyword evidence="4 9" id="KW-0812">Transmembrane</keyword>
<accession>A0A9P9RCU5</accession>
<dbReference type="Proteomes" id="UP000736672">
    <property type="component" value="Unassembled WGS sequence"/>
</dbReference>
<evidence type="ECO:0000256" key="1">
    <source>
        <dbReference type="ARBA" id="ARBA00004370"/>
    </source>
</evidence>
<dbReference type="Gene3D" id="3.90.550.10">
    <property type="entry name" value="Spore Coat Polysaccharide Biosynthesis Protein SpsA, Chain A"/>
    <property type="match status" value="1"/>
</dbReference>
<feature type="compositionally biased region" description="Polar residues" evidence="8">
    <location>
        <begin position="1"/>
        <end position="18"/>
    </location>
</feature>
<keyword evidence="5 9" id="KW-1133">Transmembrane helix</keyword>
<dbReference type="GO" id="GO:0016020">
    <property type="term" value="C:membrane"/>
    <property type="evidence" value="ECO:0007669"/>
    <property type="project" value="UniProtKB-SubCell"/>
</dbReference>
<organism evidence="10 11">
    <name type="scientific">Fusarium solani</name>
    <name type="common">Filamentous fungus</name>
    <dbReference type="NCBI Taxonomy" id="169388"/>
    <lineage>
        <taxon>Eukaryota</taxon>
        <taxon>Fungi</taxon>
        <taxon>Dikarya</taxon>
        <taxon>Ascomycota</taxon>
        <taxon>Pezizomycotina</taxon>
        <taxon>Sordariomycetes</taxon>
        <taxon>Hypocreomycetidae</taxon>
        <taxon>Hypocreales</taxon>
        <taxon>Nectriaceae</taxon>
        <taxon>Fusarium</taxon>
        <taxon>Fusarium solani species complex</taxon>
    </lineage>
</organism>
<proteinExistence type="predicted"/>
<sequence length="489" mass="56196">MRDLPTDSSSSHFRSTHNTGHHSFIPSTMGGEGPTSGQVASLVATCFLLAPRLLRLIGTLIGDIARSSIRGRVPPVHRVAHTPRDCSVIVPITNPDSIDIECCLRTILKNHPLYLYIVAVGIENRDRLERRLRHLRKEFPLQHITVGAVTRRSKRRQIAHALKSVTTRISVVVDDNVIWPPGFLGGALGPLEHPVLNCITVPKCVRVPLCDSFWTSCWKRLANFQYAYLHVQNRVATAYDFSAIPLGSTVLYRTYALEQALDEYEMEHCFFGRIGALTADEHSFYNLYFLQHDDRFNIPFTPGTTTEVCIYSFSDFIADCERHIRSTWRISANMLTSQQCFRYPWGLCATWLSELASFTLIWDAIIVTLFMSTYFYAQNHLSLCWFLLALFGMKMVEAIMTMIHMDFRYCDFLGILPLLIFLIPCHYFYTLLKIKALLTYHHIEHAEYKKLDMERNKSNEPTWLVDSDSLLKEPPKRQYRGLENASFNK</sequence>
<evidence type="ECO:0000313" key="10">
    <source>
        <dbReference type="EMBL" id="KAH7273385.1"/>
    </source>
</evidence>
<keyword evidence="7" id="KW-0325">Glycoprotein</keyword>
<dbReference type="Pfam" id="PF13641">
    <property type="entry name" value="Glyco_tranf_2_3"/>
    <property type="match status" value="1"/>
</dbReference>
<dbReference type="AlphaFoldDB" id="A0A9P9RCU5"/>
<dbReference type="PANTHER" id="PTHR47844:SF1">
    <property type="entry name" value="EXOSTOSIN-LIKE 2"/>
    <property type="match status" value="1"/>
</dbReference>
<gene>
    <name evidence="10" type="ORF">B0J15DRAFT_477032</name>
</gene>
<dbReference type="InterPro" id="IPR029044">
    <property type="entry name" value="Nucleotide-diphossugar_trans"/>
</dbReference>
<evidence type="ECO:0000256" key="8">
    <source>
        <dbReference type="SAM" id="MobiDB-lite"/>
    </source>
</evidence>
<protein>
    <recommendedName>
        <fullName evidence="12">Ceramide glucosyltransferase</fullName>
    </recommendedName>
</protein>
<feature type="transmembrane region" description="Helical" evidence="9">
    <location>
        <begin position="355"/>
        <end position="376"/>
    </location>
</feature>
<dbReference type="PANTHER" id="PTHR47844">
    <property type="entry name" value="SYNTHASE CPS1, PUTATIVE (AFU_ORTHOLOGUE AFUA_7G02500)-RELATED"/>
    <property type="match status" value="1"/>
</dbReference>
<evidence type="ECO:0000256" key="2">
    <source>
        <dbReference type="ARBA" id="ARBA00022676"/>
    </source>
</evidence>
<dbReference type="GO" id="GO:0016757">
    <property type="term" value="F:glycosyltransferase activity"/>
    <property type="evidence" value="ECO:0007669"/>
    <property type="project" value="UniProtKB-KW"/>
</dbReference>
<evidence type="ECO:0000256" key="5">
    <source>
        <dbReference type="ARBA" id="ARBA00022989"/>
    </source>
</evidence>
<dbReference type="InterPro" id="IPR052427">
    <property type="entry name" value="Glycosyltrans_GT2/GT47"/>
</dbReference>
<feature type="transmembrane region" description="Helical" evidence="9">
    <location>
        <begin position="383"/>
        <end position="403"/>
    </location>
</feature>
<comment type="caution">
    <text evidence="10">The sequence shown here is derived from an EMBL/GenBank/DDBJ whole genome shotgun (WGS) entry which is preliminary data.</text>
</comment>
<evidence type="ECO:0000256" key="7">
    <source>
        <dbReference type="ARBA" id="ARBA00023180"/>
    </source>
</evidence>
<evidence type="ECO:0000256" key="6">
    <source>
        <dbReference type="ARBA" id="ARBA00023136"/>
    </source>
</evidence>